<evidence type="ECO:0000259" key="7">
    <source>
        <dbReference type="PROSITE" id="PS50048"/>
    </source>
</evidence>
<accession>A0A5N5WU98</accession>
<dbReference type="GO" id="GO:0003677">
    <property type="term" value="F:DNA binding"/>
    <property type="evidence" value="ECO:0007669"/>
    <property type="project" value="UniProtKB-KW"/>
</dbReference>
<dbReference type="GO" id="GO:0000981">
    <property type="term" value="F:DNA-binding transcription factor activity, RNA polymerase II-specific"/>
    <property type="evidence" value="ECO:0007669"/>
    <property type="project" value="InterPro"/>
</dbReference>
<dbReference type="Proteomes" id="UP000326565">
    <property type="component" value="Unassembled WGS sequence"/>
</dbReference>
<sequence>MNTAVTRKRLSKPKVRTGCITCKIRRVKCDEGKPECFRCTSTGRKCDGYASQIPSSGISQPLKTATAANSSRELRALEFFFHKTASQLAGFFEGSFWKGTVLQLSFVEPAIRQAIAAIGSLHEHKGSRKILPPSHAASRGSDPAMQLYNRAIRATIEKAAADTDAIPVVVVASILFTAFEFLRGNPNAAASHISSGINLLWAWREKAGGRPKVPWGQKSSSFQSHFVETELAPIISLFNVNTSEFSTGTRKKLLLNPVDTGTLILAERFETLREVRVAMIDMVTATTGVFQLLDENLDKGLLPSAELLIIIEGLRRTRDRWKANFDEIVRRQGSTWNKEQQAAADVIRLMWYSTVMGTTTYRVDCECAWDVHREDFEEIIRIGESIVSDPDRYPDELSKTLSLDFGLLYPLHAAAWKCRWPRLRRRGLDLLRRMPRQEWWYNVNHYHTIFSRIMKVEEAHLEPCDGIALDEATLIPEHVRVHDFCTVPTQTKANGYSLYKLKFMTKPHGLEGEQHITTEDLWLPTPHEGEAVAPFNLFCCKEWAKTERTDAQTVNMVTSVVLGLDGSQELGSDIPLTEHDQNT</sequence>
<keyword evidence="1" id="KW-0479">Metal-binding</keyword>
<dbReference type="InterPro" id="IPR052360">
    <property type="entry name" value="Transcr_Regulatory_Proteins"/>
</dbReference>
<keyword evidence="5" id="KW-0804">Transcription</keyword>
<keyword evidence="4" id="KW-0238">DNA-binding</keyword>
<dbReference type="PROSITE" id="PS00463">
    <property type="entry name" value="ZN2_CY6_FUNGAL_1"/>
    <property type="match status" value="1"/>
</dbReference>
<evidence type="ECO:0000256" key="6">
    <source>
        <dbReference type="ARBA" id="ARBA00023242"/>
    </source>
</evidence>
<evidence type="ECO:0000256" key="3">
    <source>
        <dbReference type="ARBA" id="ARBA00023015"/>
    </source>
</evidence>
<evidence type="ECO:0000256" key="5">
    <source>
        <dbReference type="ARBA" id="ARBA00023163"/>
    </source>
</evidence>
<dbReference type="GO" id="GO:0008270">
    <property type="term" value="F:zinc ion binding"/>
    <property type="evidence" value="ECO:0007669"/>
    <property type="project" value="InterPro"/>
</dbReference>
<dbReference type="OrthoDB" id="2593732at2759"/>
<dbReference type="PANTHER" id="PTHR36206">
    <property type="entry name" value="ASPERCRYPTIN BIOSYNTHESIS CLUSTER-SPECIFIC TRANSCRIPTION REGULATOR ATNN-RELATED"/>
    <property type="match status" value="1"/>
</dbReference>
<feature type="domain" description="Zn(2)-C6 fungal-type" evidence="7">
    <location>
        <begin position="18"/>
        <end position="46"/>
    </location>
</feature>
<dbReference type="PROSITE" id="PS50048">
    <property type="entry name" value="ZN2_CY6_FUNGAL_2"/>
    <property type="match status" value="1"/>
</dbReference>
<name>A0A5N5WU98_9EURO</name>
<dbReference type="Pfam" id="PF00172">
    <property type="entry name" value="Zn_clus"/>
    <property type="match status" value="1"/>
</dbReference>
<dbReference type="CDD" id="cd00067">
    <property type="entry name" value="GAL4"/>
    <property type="match status" value="1"/>
</dbReference>
<dbReference type="GO" id="GO:0009893">
    <property type="term" value="P:positive regulation of metabolic process"/>
    <property type="evidence" value="ECO:0007669"/>
    <property type="project" value="UniProtKB-ARBA"/>
</dbReference>
<keyword evidence="3" id="KW-0805">Transcription regulation</keyword>
<keyword evidence="6" id="KW-0539">Nucleus</keyword>
<evidence type="ECO:0000313" key="8">
    <source>
        <dbReference type="EMBL" id="KAB8071889.1"/>
    </source>
</evidence>
<protein>
    <recommendedName>
        <fullName evidence="7">Zn(2)-C6 fungal-type domain-containing protein</fullName>
    </recommendedName>
</protein>
<dbReference type="InterPro" id="IPR036864">
    <property type="entry name" value="Zn2-C6_fun-type_DNA-bd_sf"/>
</dbReference>
<evidence type="ECO:0000256" key="2">
    <source>
        <dbReference type="ARBA" id="ARBA00022833"/>
    </source>
</evidence>
<evidence type="ECO:0000256" key="1">
    <source>
        <dbReference type="ARBA" id="ARBA00022723"/>
    </source>
</evidence>
<dbReference type="SMART" id="SM00066">
    <property type="entry name" value="GAL4"/>
    <property type="match status" value="1"/>
</dbReference>
<dbReference type="Gene3D" id="4.10.240.10">
    <property type="entry name" value="Zn(2)-C6 fungal-type DNA-binding domain"/>
    <property type="match status" value="1"/>
</dbReference>
<keyword evidence="2" id="KW-0862">Zinc</keyword>
<proteinExistence type="predicted"/>
<keyword evidence="9" id="KW-1185">Reference proteome</keyword>
<dbReference type="EMBL" id="ML732261">
    <property type="protein sequence ID" value="KAB8071889.1"/>
    <property type="molecule type" value="Genomic_DNA"/>
</dbReference>
<reference evidence="8 9" key="1">
    <citation type="submission" date="2019-04" db="EMBL/GenBank/DDBJ databases">
        <title>Friends and foes A comparative genomics study of 23 Aspergillus species from section Flavi.</title>
        <authorList>
            <consortium name="DOE Joint Genome Institute"/>
            <person name="Kjaerbolling I."/>
            <person name="Vesth T."/>
            <person name="Frisvad J.C."/>
            <person name="Nybo J.L."/>
            <person name="Theobald S."/>
            <person name="Kildgaard S."/>
            <person name="Isbrandt T."/>
            <person name="Kuo A."/>
            <person name="Sato A."/>
            <person name="Lyhne E.K."/>
            <person name="Kogle M.E."/>
            <person name="Wiebenga A."/>
            <person name="Kun R.S."/>
            <person name="Lubbers R.J."/>
            <person name="Makela M.R."/>
            <person name="Barry K."/>
            <person name="Chovatia M."/>
            <person name="Clum A."/>
            <person name="Daum C."/>
            <person name="Haridas S."/>
            <person name="He G."/>
            <person name="LaButti K."/>
            <person name="Lipzen A."/>
            <person name="Mondo S."/>
            <person name="Riley R."/>
            <person name="Salamov A."/>
            <person name="Simmons B.A."/>
            <person name="Magnuson J.K."/>
            <person name="Henrissat B."/>
            <person name="Mortensen U.H."/>
            <person name="Larsen T.O."/>
            <person name="Devries R.P."/>
            <person name="Grigoriev I.V."/>
            <person name="Machida M."/>
            <person name="Baker S.E."/>
            <person name="Andersen M.R."/>
        </authorList>
    </citation>
    <scope>NUCLEOTIDE SEQUENCE [LARGE SCALE GENOMIC DNA]</scope>
    <source>
        <strain evidence="8 9">CBS 151.66</strain>
    </source>
</reference>
<organism evidence="8 9">
    <name type="scientific">Aspergillus leporis</name>
    <dbReference type="NCBI Taxonomy" id="41062"/>
    <lineage>
        <taxon>Eukaryota</taxon>
        <taxon>Fungi</taxon>
        <taxon>Dikarya</taxon>
        <taxon>Ascomycota</taxon>
        <taxon>Pezizomycotina</taxon>
        <taxon>Eurotiomycetes</taxon>
        <taxon>Eurotiomycetidae</taxon>
        <taxon>Eurotiales</taxon>
        <taxon>Aspergillaceae</taxon>
        <taxon>Aspergillus</taxon>
        <taxon>Aspergillus subgen. Circumdati</taxon>
    </lineage>
</organism>
<evidence type="ECO:0000313" key="9">
    <source>
        <dbReference type="Proteomes" id="UP000326565"/>
    </source>
</evidence>
<gene>
    <name evidence="8" type="ORF">BDV29DRAFT_178486</name>
</gene>
<dbReference type="AlphaFoldDB" id="A0A5N5WU98"/>
<evidence type="ECO:0000256" key="4">
    <source>
        <dbReference type="ARBA" id="ARBA00023125"/>
    </source>
</evidence>
<dbReference type="InterPro" id="IPR001138">
    <property type="entry name" value="Zn2Cys6_DnaBD"/>
</dbReference>
<dbReference type="SUPFAM" id="SSF57701">
    <property type="entry name" value="Zn2/Cys6 DNA-binding domain"/>
    <property type="match status" value="1"/>
</dbReference>
<dbReference type="PANTHER" id="PTHR36206:SF12">
    <property type="entry name" value="ASPERCRYPTIN BIOSYNTHESIS CLUSTER-SPECIFIC TRANSCRIPTION REGULATOR ATNN-RELATED"/>
    <property type="match status" value="1"/>
</dbReference>